<organism evidence="4 5">
    <name type="scientific">Paenibacillus contaminans</name>
    <dbReference type="NCBI Taxonomy" id="450362"/>
    <lineage>
        <taxon>Bacteria</taxon>
        <taxon>Bacillati</taxon>
        <taxon>Bacillota</taxon>
        <taxon>Bacilli</taxon>
        <taxon>Bacillales</taxon>
        <taxon>Paenibacillaceae</taxon>
        <taxon>Paenibacillus</taxon>
    </lineage>
</organism>
<keyword evidence="2" id="KW-0456">Lyase</keyword>
<name>A0A329MJ70_9BACL</name>
<dbReference type="InterPro" id="IPR026956">
    <property type="entry name" value="D-ser_dehydrat-like_dom"/>
</dbReference>
<dbReference type="GO" id="GO:0008721">
    <property type="term" value="F:D-serine ammonia-lyase activity"/>
    <property type="evidence" value="ECO:0007669"/>
    <property type="project" value="TreeGrafter"/>
</dbReference>
<keyword evidence="5" id="KW-1185">Reference proteome</keyword>
<comment type="caution">
    <text evidence="4">The sequence shown here is derived from an EMBL/GenBank/DDBJ whole genome shotgun (WGS) entry which is preliminary data.</text>
</comment>
<comment type="similarity">
    <text evidence="1">Belongs to the DSD1 family.</text>
</comment>
<evidence type="ECO:0000256" key="2">
    <source>
        <dbReference type="ARBA" id="ARBA00023239"/>
    </source>
</evidence>
<feature type="domain" description="D-serine dehydratase-like" evidence="3">
    <location>
        <begin position="305"/>
        <end position="397"/>
    </location>
</feature>
<dbReference type="InterPro" id="IPR051466">
    <property type="entry name" value="D-amino_acid_metab_enzyme"/>
</dbReference>
<dbReference type="Pfam" id="PF01168">
    <property type="entry name" value="Ala_racemase_N"/>
    <property type="match status" value="1"/>
</dbReference>
<dbReference type="InterPro" id="IPR001608">
    <property type="entry name" value="Ala_racemase_N"/>
</dbReference>
<dbReference type="SUPFAM" id="SSF51419">
    <property type="entry name" value="PLP-binding barrel"/>
    <property type="match status" value="1"/>
</dbReference>
<accession>A0A329MJ70</accession>
<protein>
    <recommendedName>
        <fullName evidence="3">D-serine dehydratase-like domain-containing protein</fullName>
    </recommendedName>
</protein>
<dbReference type="InterPro" id="IPR042208">
    <property type="entry name" value="D-ser_dehydrat-like_sf"/>
</dbReference>
<dbReference type="EMBL" id="QMFB01000010">
    <property type="protein sequence ID" value="RAV19889.1"/>
    <property type="molecule type" value="Genomic_DNA"/>
</dbReference>
<dbReference type="SMART" id="SM01119">
    <property type="entry name" value="D-ser_dehydrat"/>
    <property type="match status" value="1"/>
</dbReference>
<dbReference type="Pfam" id="PF14031">
    <property type="entry name" value="D-ser_dehydrat"/>
    <property type="match status" value="1"/>
</dbReference>
<dbReference type="Gene3D" id="3.20.20.10">
    <property type="entry name" value="Alanine racemase"/>
    <property type="match status" value="1"/>
</dbReference>
<evidence type="ECO:0000259" key="3">
    <source>
        <dbReference type="SMART" id="SM01119"/>
    </source>
</evidence>
<sequence length="414" mass="45164">MARINRKADVSRNFGLYKNSAQAYHKNKTMVLFNETNEFFYRNRRNADMSAQLYSELDTPAVLVDLDVLDANLRKTAELAKAAGVKLRPHIKTHKSTWIAGEQMKYGACGITAAKLGEAEVMADAGITDILLAYPIVGRHKLERLRALMSKARVTLSVDDVAVAKGLSELAESMGTQIRLYVDVNTGLNRCGREPGEATVELVKEINALPGVKVVGLMTHPGHVYGKSTTDEVRAVAKHEAESLVRTKHLLLQEGIEIEEVSVGSTPTSKFIGEQSETTETRPGAYVFGDASQLVTKSITEAECAMHVLVTVVSMPREGTVIVDGGTKTFSSDANALRPGYGTLRGNDSVYIERLSEEHGIVRVPEGVTFAIGDRLEFLVNHCCGTTNLHQTLIGVRNGKVEREISVDARGKIK</sequence>
<dbReference type="AlphaFoldDB" id="A0A329MJ70"/>
<dbReference type="PANTHER" id="PTHR28004">
    <property type="entry name" value="ZGC:162816-RELATED"/>
    <property type="match status" value="1"/>
</dbReference>
<dbReference type="InterPro" id="IPR029066">
    <property type="entry name" value="PLP-binding_barrel"/>
</dbReference>
<dbReference type="Proteomes" id="UP000250369">
    <property type="component" value="Unassembled WGS sequence"/>
</dbReference>
<dbReference type="Gene3D" id="2.40.37.20">
    <property type="entry name" value="D-serine dehydratase-like domain"/>
    <property type="match status" value="1"/>
</dbReference>
<evidence type="ECO:0000313" key="5">
    <source>
        <dbReference type="Proteomes" id="UP000250369"/>
    </source>
</evidence>
<evidence type="ECO:0000313" key="4">
    <source>
        <dbReference type="EMBL" id="RAV19889.1"/>
    </source>
</evidence>
<proteinExistence type="inferred from homology"/>
<dbReference type="PANTHER" id="PTHR28004:SF2">
    <property type="entry name" value="D-SERINE DEHYDRATASE"/>
    <property type="match status" value="1"/>
</dbReference>
<dbReference type="GO" id="GO:0036088">
    <property type="term" value="P:D-serine catabolic process"/>
    <property type="evidence" value="ECO:0007669"/>
    <property type="project" value="TreeGrafter"/>
</dbReference>
<gene>
    <name evidence="4" type="ORF">DQG23_18355</name>
</gene>
<reference evidence="4 5" key="1">
    <citation type="journal article" date="2009" name="Int. J. Syst. Evol. Microbiol.">
        <title>Paenibacillus contaminans sp. nov., isolated from a contaminated laboratory plate.</title>
        <authorList>
            <person name="Chou J.H."/>
            <person name="Lee J.H."/>
            <person name="Lin M.C."/>
            <person name="Chang P.S."/>
            <person name="Arun A.B."/>
            <person name="Young C.C."/>
            <person name="Chen W.M."/>
        </authorList>
    </citation>
    <scope>NUCLEOTIDE SEQUENCE [LARGE SCALE GENOMIC DNA]</scope>
    <source>
        <strain evidence="4 5">CKOBP-6</strain>
    </source>
</reference>
<evidence type="ECO:0000256" key="1">
    <source>
        <dbReference type="ARBA" id="ARBA00005323"/>
    </source>
</evidence>